<reference evidence="1 2" key="1">
    <citation type="submission" date="2013-11" db="EMBL/GenBank/DDBJ databases">
        <title>Draft genome sequence and annotation of the entomopathogenic bacterium, Xenorhabdus cabanillasi strain JM26.</title>
        <authorList>
            <person name="Gualtieri M."/>
            <person name="Ogier J.C."/>
            <person name="Pages S."/>
            <person name="Givaudan A."/>
            <person name="Gaudriault S."/>
        </authorList>
    </citation>
    <scope>NUCLEOTIDE SEQUENCE [LARGE SCALE GENOMIC DNA]</scope>
    <source>
        <strain evidence="1 2">JM26</strain>
    </source>
</reference>
<dbReference type="OrthoDB" id="3524978at2"/>
<name>W1JA12_9GAMM</name>
<dbReference type="RefSeq" id="WP_038265839.1">
    <property type="nucleotide sequence ID" value="NZ_CAWLVK010000228.1"/>
</dbReference>
<organism evidence="1 2">
    <name type="scientific">Xenorhabdus cabanillasii JM26</name>
    <dbReference type="NCBI Taxonomy" id="1427517"/>
    <lineage>
        <taxon>Bacteria</taxon>
        <taxon>Pseudomonadati</taxon>
        <taxon>Pseudomonadota</taxon>
        <taxon>Gammaproteobacteria</taxon>
        <taxon>Enterobacterales</taxon>
        <taxon>Morganellaceae</taxon>
        <taxon>Xenorhabdus</taxon>
    </lineage>
</organism>
<dbReference type="AlphaFoldDB" id="W1JA12"/>
<evidence type="ECO:0000313" key="2">
    <source>
        <dbReference type="Proteomes" id="UP000019197"/>
    </source>
</evidence>
<dbReference type="NCBIfam" id="TIGR03187">
    <property type="entry name" value="DGQHR"/>
    <property type="match status" value="1"/>
</dbReference>
<accession>W1JA12</accession>
<dbReference type="InterPro" id="IPR017642">
    <property type="entry name" value="DNA_S_mod_DndB"/>
</dbReference>
<protein>
    <recommendedName>
        <fullName evidence="3">DGQHR domain protein</fullName>
    </recommendedName>
</protein>
<proteinExistence type="predicted"/>
<evidence type="ECO:0000313" key="1">
    <source>
        <dbReference type="EMBL" id="CDL86335.1"/>
    </source>
</evidence>
<evidence type="ECO:0008006" key="3">
    <source>
        <dbReference type="Google" id="ProtNLM"/>
    </source>
</evidence>
<dbReference type="Proteomes" id="UP000019197">
    <property type="component" value="Unassembled WGS sequence"/>
</dbReference>
<dbReference type="EMBL" id="CBXE010000228">
    <property type="protein sequence ID" value="CDL86335.1"/>
    <property type="molecule type" value="Genomic_DNA"/>
</dbReference>
<dbReference type="CDD" id="cd16414">
    <property type="entry name" value="dndB_like"/>
    <property type="match status" value="1"/>
</dbReference>
<gene>
    <name evidence="1" type="ORF">XCR1_3030005</name>
</gene>
<comment type="caution">
    <text evidence="1">The sequence shown here is derived from an EMBL/GenBank/DDBJ whole genome shotgun (WGS) entry which is preliminary data.</text>
</comment>
<sequence>MLENKKYTWNIPAIRFIQSGRIQYSLVVSMRSLKRLLAFDNSQYVMSRSQRELNKNRAKKISLYLIGSFDNKTSYMIPPLVGNIDSNEVEFDEIGNDTRMGILKIPMDSDITLFDGQHRACGIVEFCKQRDVNDSISITLTENLDLETRQQFFSDINSNASKPSAAINLAYNNREDYSHLTRYWIREVKVISEWVDYEHNVILGKSDMLVSFKALYDATKRIFNVSTEEILSEVTKSQAVAIWNSWAYLIGLTEVNGRNYDSDYRKEYIKFHGVLINAFSFAVCELLKEKKEINEVVAKINGAAMMMDETKRETFFLIENWKGICVDPERGTIKADLKSQRAAGGHLLSFINGHVGS</sequence>
<dbReference type="Pfam" id="PF14072">
    <property type="entry name" value="DndB"/>
    <property type="match status" value="1"/>
</dbReference>
<dbReference type="InterPro" id="IPR017601">
    <property type="entry name" value="DGQHR-contain_dom"/>
</dbReference>